<evidence type="ECO:0000256" key="1">
    <source>
        <dbReference type="SAM" id="Phobius"/>
    </source>
</evidence>
<protein>
    <recommendedName>
        <fullName evidence="2">DUF6533 domain-containing protein</fullName>
    </recommendedName>
</protein>
<accession>F8NL34</accession>
<dbReference type="Proteomes" id="UP000008064">
    <property type="component" value="Unassembled WGS sequence"/>
</dbReference>
<evidence type="ECO:0000259" key="2">
    <source>
        <dbReference type="Pfam" id="PF20151"/>
    </source>
</evidence>
<evidence type="ECO:0000313" key="3">
    <source>
        <dbReference type="EMBL" id="EGO28542.1"/>
    </source>
</evidence>
<proteinExistence type="predicted"/>
<dbReference type="RefSeq" id="XP_007314741.1">
    <property type="nucleotide sequence ID" value="XM_007314679.1"/>
</dbReference>
<dbReference type="Pfam" id="PF20151">
    <property type="entry name" value="DUF6533"/>
    <property type="match status" value="1"/>
</dbReference>
<feature type="transmembrane region" description="Helical" evidence="1">
    <location>
        <begin position="125"/>
        <end position="143"/>
    </location>
</feature>
<feature type="transmembrane region" description="Helical" evidence="1">
    <location>
        <begin position="54"/>
        <end position="75"/>
    </location>
</feature>
<keyword evidence="1" id="KW-0812">Transmembrane</keyword>
<name>F8NL34_SERL9</name>
<dbReference type="GeneID" id="18813155"/>
<dbReference type="AlphaFoldDB" id="F8NL34"/>
<sequence>MAILTSSQEFLSDLQITKYFNVAFLGIWVLDYCVTFEDEVRWVWGRKWDYTRLIFIFSRYLPFFAVIVTICVAMQNPNGNCKTYNSVWEADFPPIAKAACALAIISTEALLALRTYAFWNRSKKLLVCLLVCAALFIAVAFVLSTKIHDSQSSCE</sequence>
<feature type="transmembrane region" description="Helical" evidence="1">
    <location>
        <begin position="95"/>
        <end position="113"/>
    </location>
</feature>
<organism>
    <name type="scientific">Serpula lacrymans var. lacrymans (strain S7.9)</name>
    <name type="common">Dry rot fungus</name>
    <dbReference type="NCBI Taxonomy" id="578457"/>
    <lineage>
        <taxon>Eukaryota</taxon>
        <taxon>Fungi</taxon>
        <taxon>Dikarya</taxon>
        <taxon>Basidiomycota</taxon>
        <taxon>Agaricomycotina</taxon>
        <taxon>Agaricomycetes</taxon>
        <taxon>Agaricomycetidae</taxon>
        <taxon>Boletales</taxon>
        <taxon>Coniophorineae</taxon>
        <taxon>Serpulaceae</taxon>
        <taxon>Serpula</taxon>
    </lineage>
</organism>
<dbReference type="HOGENOM" id="CLU_135978_0_0_1"/>
<feature type="domain" description="DUF6533" evidence="2">
    <location>
        <begin position="19"/>
        <end position="64"/>
    </location>
</feature>
<dbReference type="InterPro" id="IPR045340">
    <property type="entry name" value="DUF6533"/>
</dbReference>
<reference evidence="3" key="1">
    <citation type="submission" date="2011-04" db="EMBL/GenBank/DDBJ databases">
        <title>Evolution of plant cell wall degrading machinery underlies the functional diversity of forest fungi.</title>
        <authorList>
            <consortium name="US DOE Joint Genome Institute (JGI-PGF)"/>
            <person name="Eastwood D.C."/>
            <person name="Floudas D."/>
            <person name="Binder M."/>
            <person name="Majcherczyk A."/>
            <person name="Schneider P."/>
            <person name="Aerts A."/>
            <person name="Asiegbu F.O."/>
            <person name="Baker S.E."/>
            <person name="Barry K."/>
            <person name="Bendiksby M."/>
            <person name="Blumentritt M."/>
            <person name="Coutinho P.M."/>
            <person name="Cullen D."/>
            <person name="Cullen D."/>
            <person name="Gathman A."/>
            <person name="Goodell B."/>
            <person name="Henrissat B."/>
            <person name="Ihrmark K."/>
            <person name="Kauserud H."/>
            <person name="Kohler A."/>
            <person name="LaButti K."/>
            <person name="Lapidus A."/>
            <person name="Lavin J.L."/>
            <person name="Lee Y.-H."/>
            <person name="Lindquist E."/>
            <person name="Lilly W."/>
            <person name="Lucas S."/>
            <person name="Morin E."/>
            <person name="Murat C."/>
            <person name="Oguiza J.A."/>
            <person name="Park J."/>
            <person name="Pisabarro A.G."/>
            <person name="Riley R."/>
            <person name="Rosling A."/>
            <person name="Salamov A."/>
            <person name="Schmidt O."/>
            <person name="Schmutz J."/>
            <person name="Skrede I."/>
            <person name="Stenlid J."/>
            <person name="Wiebenga A."/>
            <person name="Xie X."/>
            <person name="Kues U."/>
            <person name="Hibbett D.S."/>
            <person name="Hoffmeister D."/>
            <person name="Hogberg N."/>
            <person name="Martin F."/>
            <person name="Grigoriev I.V."/>
            <person name="Watkinson S.C."/>
        </authorList>
    </citation>
    <scope>NUCLEOTIDE SEQUENCE</scope>
    <source>
        <strain evidence="3">S7.9</strain>
    </source>
</reference>
<keyword evidence="1" id="KW-1133">Transmembrane helix</keyword>
<dbReference type="KEGG" id="sla:SERLADRAFT_413401"/>
<keyword evidence="1" id="KW-0472">Membrane</keyword>
<dbReference type="EMBL" id="GL945430">
    <property type="protein sequence ID" value="EGO28542.1"/>
    <property type="molecule type" value="Genomic_DNA"/>
</dbReference>
<dbReference type="OrthoDB" id="2668325at2759"/>
<gene>
    <name evidence="3" type="ORF">SERLADRAFT_413401</name>
</gene>